<proteinExistence type="predicted"/>
<dbReference type="AlphaFoldDB" id="A0A5E5ABM6"/>
<dbReference type="OrthoDB" id="9033662at2"/>
<dbReference type="Proteomes" id="UP000414136">
    <property type="component" value="Unassembled WGS sequence"/>
</dbReference>
<organism evidence="2 3">
    <name type="scientific">Pandoraea captiosa</name>
    <dbReference type="NCBI Taxonomy" id="2508302"/>
    <lineage>
        <taxon>Bacteria</taxon>
        <taxon>Pseudomonadati</taxon>
        <taxon>Pseudomonadota</taxon>
        <taxon>Betaproteobacteria</taxon>
        <taxon>Burkholderiales</taxon>
        <taxon>Burkholderiaceae</taxon>
        <taxon>Pandoraea</taxon>
    </lineage>
</organism>
<evidence type="ECO:0000259" key="1">
    <source>
        <dbReference type="Pfam" id="PF12172"/>
    </source>
</evidence>
<dbReference type="SUPFAM" id="SSF50249">
    <property type="entry name" value="Nucleic acid-binding proteins"/>
    <property type="match status" value="1"/>
</dbReference>
<dbReference type="InterPro" id="IPR022002">
    <property type="entry name" value="ChsH2_Znr"/>
</dbReference>
<keyword evidence="3" id="KW-1185">Reference proteome</keyword>
<evidence type="ECO:0000313" key="3">
    <source>
        <dbReference type="Proteomes" id="UP000414136"/>
    </source>
</evidence>
<dbReference type="Pfam" id="PF12172">
    <property type="entry name" value="zf-ChsH2"/>
    <property type="match status" value="1"/>
</dbReference>
<protein>
    <recommendedName>
        <fullName evidence="1">ChsH2 rubredoxin-like zinc ribbon domain-containing protein</fullName>
    </recommendedName>
</protein>
<sequence length="100" mass="10377">MTLSVFQCNQCDHTLFPARYLCPNCGSADWQRVPFAQGTVAEATVVHQRVGQPNAAPLHLASVVSSAGPIVIARSDAALHAGDVVRLTIDAGGAIVASPI</sequence>
<dbReference type="EMBL" id="CABPSQ010000007">
    <property type="protein sequence ID" value="VVE71031.1"/>
    <property type="molecule type" value="Genomic_DNA"/>
</dbReference>
<dbReference type="RefSeq" id="WP_150626565.1">
    <property type="nucleotide sequence ID" value="NZ_CABPSQ010000007.1"/>
</dbReference>
<name>A0A5E5ABM6_9BURK</name>
<reference evidence="2 3" key="1">
    <citation type="submission" date="2019-08" db="EMBL/GenBank/DDBJ databases">
        <authorList>
            <person name="Peeters C."/>
        </authorList>
    </citation>
    <scope>NUCLEOTIDE SEQUENCE [LARGE SCALE GENOMIC DNA]</scope>
    <source>
        <strain evidence="2 3">LMG 31118</strain>
    </source>
</reference>
<dbReference type="InterPro" id="IPR012340">
    <property type="entry name" value="NA-bd_OB-fold"/>
</dbReference>
<gene>
    <name evidence="2" type="ORF">PCA31118_03734</name>
</gene>
<accession>A0A5E5ABM6</accession>
<evidence type="ECO:0000313" key="2">
    <source>
        <dbReference type="EMBL" id="VVE71031.1"/>
    </source>
</evidence>
<feature type="domain" description="ChsH2 rubredoxin-like zinc ribbon" evidence="1">
    <location>
        <begin position="7"/>
        <end position="30"/>
    </location>
</feature>